<proteinExistence type="predicted"/>
<gene>
    <name evidence="1" type="ORF">LTS18_005355</name>
</gene>
<feature type="non-terminal residue" evidence="1">
    <location>
        <position position="1"/>
    </location>
</feature>
<protein>
    <submittedName>
        <fullName evidence="1">Uncharacterized protein</fullName>
    </submittedName>
</protein>
<evidence type="ECO:0000313" key="2">
    <source>
        <dbReference type="Proteomes" id="UP001186974"/>
    </source>
</evidence>
<dbReference type="Proteomes" id="UP001186974">
    <property type="component" value="Unassembled WGS sequence"/>
</dbReference>
<evidence type="ECO:0000313" key="1">
    <source>
        <dbReference type="EMBL" id="KAK3079250.1"/>
    </source>
</evidence>
<keyword evidence="2" id="KW-1185">Reference proteome</keyword>
<organism evidence="1 2">
    <name type="scientific">Coniosporium uncinatum</name>
    <dbReference type="NCBI Taxonomy" id="93489"/>
    <lineage>
        <taxon>Eukaryota</taxon>
        <taxon>Fungi</taxon>
        <taxon>Dikarya</taxon>
        <taxon>Ascomycota</taxon>
        <taxon>Pezizomycotina</taxon>
        <taxon>Dothideomycetes</taxon>
        <taxon>Dothideomycetes incertae sedis</taxon>
        <taxon>Coniosporium</taxon>
    </lineage>
</organism>
<comment type="caution">
    <text evidence="1">The sequence shown here is derived from an EMBL/GenBank/DDBJ whole genome shotgun (WGS) entry which is preliminary data.</text>
</comment>
<name>A0ACC3DRG3_9PEZI</name>
<reference evidence="1" key="1">
    <citation type="submission" date="2024-09" db="EMBL/GenBank/DDBJ databases">
        <title>Black Yeasts Isolated from many extreme environments.</title>
        <authorList>
            <person name="Coleine C."/>
            <person name="Stajich J.E."/>
            <person name="Selbmann L."/>
        </authorList>
    </citation>
    <scope>NUCLEOTIDE SEQUENCE</scope>
    <source>
        <strain evidence="1">CCFEE 5737</strain>
    </source>
</reference>
<accession>A0ACC3DRG3</accession>
<sequence>TEVVQMPKRTQRVPDYMTASGWARGLIPSFVINIPWSQLLRYEESATRDLESPRTFTCFARLPAELRNAVLEAALTATTDIVNFSYAFHQLAIMQVCREFYAEGHKAFLKRNTFRFTNIGRIKAIRDAGKTYTHTFFDDPAISD</sequence>
<dbReference type="EMBL" id="JAWDJW010001270">
    <property type="protein sequence ID" value="KAK3079250.1"/>
    <property type="molecule type" value="Genomic_DNA"/>
</dbReference>